<feature type="transmembrane region" description="Helical" evidence="2">
    <location>
        <begin position="324"/>
        <end position="344"/>
    </location>
</feature>
<gene>
    <name evidence="3" type="ORF">Asi03nite_21300</name>
</gene>
<keyword evidence="4" id="KW-1185">Reference proteome</keyword>
<evidence type="ECO:0000256" key="1">
    <source>
        <dbReference type="SAM" id="MobiDB-lite"/>
    </source>
</evidence>
<protein>
    <submittedName>
        <fullName evidence="3">Exporter of polyketide antibiotics</fullName>
    </submittedName>
</protein>
<accession>A0A919N568</accession>
<dbReference type="EMBL" id="BOMW01000020">
    <property type="protein sequence ID" value="GIF04592.1"/>
    <property type="molecule type" value="Genomic_DNA"/>
</dbReference>
<reference evidence="3" key="1">
    <citation type="submission" date="2021-01" db="EMBL/GenBank/DDBJ databases">
        <title>Whole genome shotgun sequence of Actinoplanes siamensis NBRC 109076.</title>
        <authorList>
            <person name="Komaki H."/>
            <person name="Tamura T."/>
        </authorList>
    </citation>
    <scope>NUCLEOTIDE SEQUENCE</scope>
    <source>
        <strain evidence="3">NBRC 109076</strain>
    </source>
</reference>
<keyword evidence="2" id="KW-0812">Transmembrane</keyword>
<keyword evidence="2" id="KW-0472">Membrane</keyword>
<evidence type="ECO:0000256" key="2">
    <source>
        <dbReference type="SAM" id="Phobius"/>
    </source>
</evidence>
<feature type="transmembrane region" description="Helical" evidence="2">
    <location>
        <begin position="488"/>
        <end position="512"/>
    </location>
</feature>
<keyword evidence="2" id="KW-1133">Transmembrane helix</keyword>
<organism evidence="3 4">
    <name type="scientific">Actinoplanes siamensis</name>
    <dbReference type="NCBI Taxonomy" id="1223317"/>
    <lineage>
        <taxon>Bacteria</taxon>
        <taxon>Bacillati</taxon>
        <taxon>Actinomycetota</taxon>
        <taxon>Actinomycetes</taxon>
        <taxon>Micromonosporales</taxon>
        <taxon>Micromonosporaceae</taxon>
        <taxon>Actinoplanes</taxon>
    </lineage>
</organism>
<feature type="transmembrane region" description="Helical" evidence="2">
    <location>
        <begin position="418"/>
        <end position="442"/>
    </location>
</feature>
<proteinExistence type="predicted"/>
<sequence length="560" mass="58291">MSAPTLDVARRAPAGRTAPPQTSASAAALAGTGYLLRFMLRRNWVRLTVWTGALVLFCGYYVVAISAVYVTAADRQNRAAAMTNAGGTLLAGPGYGLENYTIGAMFTNEMALWLIALLATMNILQIARNTRAEEASGRSELVRALPVGRHAASVAAFLVVVIADVAFVVFGSALLIGPGQLAPADTFTLMTGVGLTALVFAGITTVTSQLTVHSRAASGLAFAVLAAAVLIRGIGDIQERHGSWLSWFSPIAWTQQTRAYVDVRLWPLAVSLVAIVVALAAGAALASRRDHGGALLQGRIGRADAAPSLAGPFALVFRQQRGTLLWWLVGCVAMFGPAGLFLGADSGSAIKDIAGQNSLTAEIFGSDPIAAFLAIMMLHNALAVAVFTTAAVLRVKPEEDEGRLGLSLSRALSRTSSLLAHLAVAGIGALVLLLLGGALPLWVGTLLSGSDTSLLVLLTSGGAFALGIGVLIAFTAVLYAWLPKATPLAWVLCGLVIVERFFGSVLDMPTVIKALSPFYWVGNYPKDPIDPVNLIGLGAATAVLLALAVTGFRRRDINAG</sequence>
<dbReference type="Proteomes" id="UP000629619">
    <property type="component" value="Unassembled WGS sequence"/>
</dbReference>
<feature type="transmembrane region" description="Helical" evidence="2">
    <location>
        <begin position="532"/>
        <end position="552"/>
    </location>
</feature>
<feature type="transmembrane region" description="Helical" evidence="2">
    <location>
        <begin position="265"/>
        <end position="286"/>
    </location>
</feature>
<evidence type="ECO:0000313" key="3">
    <source>
        <dbReference type="EMBL" id="GIF04592.1"/>
    </source>
</evidence>
<feature type="transmembrane region" description="Helical" evidence="2">
    <location>
        <begin position="216"/>
        <end position="235"/>
    </location>
</feature>
<feature type="transmembrane region" description="Helical" evidence="2">
    <location>
        <begin position="110"/>
        <end position="130"/>
    </location>
</feature>
<feature type="transmembrane region" description="Helical" evidence="2">
    <location>
        <begin position="187"/>
        <end position="204"/>
    </location>
</feature>
<feature type="region of interest" description="Disordered" evidence="1">
    <location>
        <begin position="1"/>
        <end position="21"/>
    </location>
</feature>
<dbReference type="AlphaFoldDB" id="A0A919N568"/>
<feature type="transmembrane region" description="Helical" evidence="2">
    <location>
        <begin position="454"/>
        <end position="481"/>
    </location>
</feature>
<feature type="transmembrane region" description="Helical" evidence="2">
    <location>
        <begin position="369"/>
        <end position="393"/>
    </location>
</feature>
<dbReference type="RefSeq" id="WP_239102585.1">
    <property type="nucleotide sequence ID" value="NZ_BOMW01000020.1"/>
</dbReference>
<comment type="caution">
    <text evidence="3">The sequence shown here is derived from an EMBL/GenBank/DDBJ whole genome shotgun (WGS) entry which is preliminary data.</text>
</comment>
<feature type="compositionally biased region" description="Low complexity" evidence="1">
    <location>
        <begin position="11"/>
        <end position="21"/>
    </location>
</feature>
<evidence type="ECO:0000313" key="4">
    <source>
        <dbReference type="Proteomes" id="UP000629619"/>
    </source>
</evidence>
<feature type="transmembrane region" description="Helical" evidence="2">
    <location>
        <begin position="47"/>
        <end position="72"/>
    </location>
</feature>
<name>A0A919N568_9ACTN</name>
<feature type="transmembrane region" description="Helical" evidence="2">
    <location>
        <begin position="151"/>
        <end position="175"/>
    </location>
</feature>